<dbReference type="EMBL" id="PIEU01000001">
    <property type="protein sequence ID" value="PZL78250.1"/>
    <property type="molecule type" value="Genomic_DNA"/>
</dbReference>
<accession>A0A2W3ZLH3</accession>
<comment type="caution">
    <text evidence="1">The sequence shown here is derived from an EMBL/GenBank/DDBJ whole genome shotgun (WGS) entry which is preliminary data.</text>
</comment>
<keyword evidence="2" id="KW-1185">Reference proteome</keyword>
<name>A0A2W3ZLH3_9ENTE</name>
<dbReference type="AlphaFoldDB" id="A0A2W3ZLH3"/>
<gene>
    <name evidence="1" type="ORF">CI088_00330</name>
</gene>
<protein>
    <submittedName>
        <fullName evidence="1">Uncharacterized protein</fullName>
    </submittedName>
</protein>
<dbReference type="Proteomes" id="UP000249828">
    <property type="component" value="Unassembled WGS sequence"/>
</dbReference>
<sequence>MAKKDEVKEFEVKNSIPDAEKKPFNKFGKQETHEIGGVEYKFQFPGVRAAQQILDNSKGPAGIFVDEAYNKQLMDTVIVEPKTDWDYWDEHEGYREVMALADNFLGRLLN</sequence>
<evidence type="ECO:0000313" key="1">
    <source>
        <dbReference type="EMBL" id="PZL78250.1"/>
    </source>
</evidence>
<dbReference type="RefSeq" id="WP_111246791.1">
    <property type="nucleotide sequence ID" value="NZ_PIEU01000001.1"/>
</dbReference>
<evidence type="ECO:0000313" key="2">
    <source>
        <dbReference type="Proteomes" id="UP000249828"/>
    </source>
</evidence>
<organism evidence="1 2">
    <name type="scientific">Enterococcus plantarum</name>
    <dbReference type="NCBI Taxonomy" id="1077675"/>
    <lineage>
        <taxon>Bacteria</taxon>
        <taxon>Bacillati</taxon>
        <taxon>Bacillota</taxon>
        <taxon>Bacilli</taxon>
        <taxon>Lactobacillales</taxon>
        <taxon>Enterococcaceae</taxon>
        <taxon>Enterococcus</taxon>
    </lineage>
</organism>
<reference evidence="1 2" key="1">
    <citation type="submission" date="2017-11" db="EMBL/GenBank/DDBJ databases">
        <title>Draft genome sequence of Enterococcus plantarum TRW2 strain isolated from lettuce.</title>
        <authorList>
            <person name="Kim E.B."/>
            <person name="Marco M.L."/>
            <person name="Williams T.R."/>
            <person name="You I.H."/>
        </authorList>
    </citation>
    <scope>NUCLEOTIDE SEQUENCE [LARGE SCALE GENOMIC DNA]</scope>
    <source>
        <strain evidence="1 2">TRW2</strain>
    </source>
</reference>
<proteinExistence type="predicted"/>